<evidence type="ECO:0000313" key="4">
    <source>
        <dbReference type="Proteomes" id="UP000195755"/>
    </source>
</evidence>
<dbReference type="InterPro" id="IPR000182">
    <property type="entry name" value="GNAT_dom"/>
</dbReference>
<dbReference type="KEGG" id="salj:SMD11_2305"/>
<reference evidence="3 4" key="1">
    <citation type="submission" date="2017-06" db="EMBL/GenBank/DDBJ databases">
        <title>Streptomyces albireticuli Genome sequencing and assembly.</title>
        <authorList>
            <person name="Wang Y."/>
            <person name="Du B."/>
            <person name="Ding Y."/>
            <person name="Liu H."/>
            <person name="Hou Q."/>
            <person name="Liu K."/>
            <person name="Yao L."/>
            <person name="Wang C."/>
        </authorList>
    </citation>
    <scope>NUCLEOTIDE SEQUENCE [LARGE SCALE GENOMIC DNA]</scope>
    <source>
        <strain evidence="3 4">MDJK11</strain>
    </source>
</reference>
<proteinExistence type="predicted"/>
<dbReference type="EMBL" id="CP021744">
    <property type="protein sequence ID" value="ARZ67956.1"/>
    <property type="molecule type" value="Genomic_DNA"/>
</dbReference>
<dbReference type="Proteomes" id="UP000195755">
    <property type="component" value="Chromosome"/>
</dbReference>
<dbReference type="PANTHER" id="PTHR13947:SF37">
    <property type="entry name" value="LD18367P"/>
    <property type="match status" value="1"/>
</dbReference>
<organism evidence="3 4">
    <name type="scientific">Streptomyces albireticuli</name>
    <dbReference type="NCBI Taxonomy" id="1940"/>
    <lineage>
        <taxon>Bacteria</taxon>
        <taxon>Bacillati</taxon>
        <taxon>Actinomycetota</taxon>
        <taxon>Actinomycetes</taxon>
        <taxon>Kitasatosporales</taxon>
        <taxon>Streptomycetaceae</taxon>
        <taxon>Streptomyces</taxon>
    </lineage>
</organism>
<sequence length="474" mass="52468">MPDETPRTAATTSTLTLRLLVPDRNDPRFRDHPKEVRPLIDGQDVLERVFPDGFAGSPRAWLDTEGPLTATEVPREVRLAEPECGAPCCGAVTVTVRREGDQVVWADWRNTGDGGETVPDIRFDAAQYDAELARAAADRSWESRSEAVARLLEKELRSHPDWFDRWDCDLDRVTLTPDTRDELCVYFYHPRRARVDGDYFWLQHGDEPWLQFTMPLHISLEPSPEEAPERQAERLTAQVMSGDPRERAEVCGGAAEFARKLGYPWLRDEGKDARSRQERPDRTWAGAGHPCPRRPCFHARMTEENARVRVRPRLASDLDGCVDALARVHARDAYPLDWPADPAAWLSPSSLFAAWVAELDGRVSGHIGLSRAEAGDTAAAVWSARRGVAPGAAAVVGRLFVAPAARGHGAGALLLAAATEEARRRALHPVLDVAASDTAATALYERAGWTRLTTAEQRWSPDRTVTVHCYAAGA</sequence>
<name>A0A1Z2L118_9ACTN</name>
<feature type="domain" description="N-acetyltransferase" evidence="2">
    <location>
        <begin position="308"/>
        <end position="472"/>
    </location>
</feature>
<dbReference type="InterPro" id="IPR016181">
    <property type="entry name" value="Acyl_CoA_acyltransferase"/>
</dbReference>
<dbReference type="AlphaFoldDB" id="A0A1Z2L118"/>
<dbReference type="PROSITE" id="PS51186">
    <property type="entry name" value="GNAT"/>
    <property type="match status" value="1"/>
</dbReference>
<keyword evidence="3" id="KW-0012">Acyltransferase</keyword>
<dbReference type="PANTHER" id="PTHR13947">
    <property type="entry name" value="GNAT FAMILY N-ACETYLTRANSFERASE"/>
    <property type="match status" value="1"/>
</dbReference>
<evidence type="ECO:0000259" key="2">
    <source>
        <dbReference type="PROSITE" id="PS51186"/>
    </source>
</evidence>
<evidence type="ECO:0000313" key="3">
    <source>
        <dbReference type="EMBL" id="ARZ67956.1"/>
    </source>
</evidence>
<dbReference type="InterPro" id="IPR050769">
    <property type="entry name" value="NAT_camello-type"/>
</dbReference>
<evidence type="ECO:0000256" key="1">
    <source>
        <dbReference type="ARBA" id="ARBA00022679"/>
    </source>
</evidence>
<dbReference type="RefSeq" id="WP_324614720.1">
    <property type="nucleotide sequence ID" value="NZ_CP021744.1"/>
</dbReference>
<gene>
    <name evidence="3" type="ORF">SMD11_2305</name>
</gene>
<protein>
    <submittedName>
        <fullName evidence="3">Acyltransferase</fullName>
    </submittedName>
</protein>
<keyword evidence="1 3" id="KW-0808">Transferase</keyword>
<dbReference type="Gene3D" id="3.40.630.30">
    <property type="match status" value="1"/>
</dbReference>
<dbReference type="Pfam" id="PF00583">
    <property type="entry name" value="Acetyltransf_1"/>
    <property type="match status" value="1"/>
</dbReference>
<dbReference type="SUPFAM" id="SSF55729">
    <property type="entry name" value="Acyl-CoA N-acyltransferases (Nat)"/>
    <property type="match status" value="1"/>
</dbReference>
<dbReference type="GO" id="GO:0008080">
    <property type="term" value="F:N-acetyltransferase activity"/>
    <property type="evidence" value="ECO:0007669"/>
    <property type="project" value="InterPro"/>
</dbReference>
<accession>A0A1Z2L118</accession>